<evidence type="ECO:0000256" key="2">
    <source>
        <dbReference type="ARBA" id="ARBA00023253"/>
    </source>
</evidence>
<evidence type="ECO:0000256" key="3">
    <source>
        <dbReference type="ARBA" id="ARBA00023277"/>
    </source>
</evidence>
<dbReference type="InParanoid" id="A0A401G5B6"/>
<dbReference type="Proteomes" id="UP000287166">
    <property type="component" value="Unassembled WGS sequence"/>
</dbReference>
<dbReference type="InterPro" id="IPR019378">
    <property type="entry name" value="GDP-Fuc_O-FucTrfase"/>
</dbReference>
<evidence type="ECO:0000313" key="4">
    <source>
        <dbReference type="EMBL" id="GBE77350.1"/>
    </source>
</evidence>
<dbReference type="CDD" id="cd11296">
    <property type="entry name" value="O-FucT_like"/>
    <property type="match status" value="1"/>
</dbReference>
<organism evidence="4 5">
    <name type="scientific">Sparassis crispa</name>
    <dbReference type="NCBI Taxonomy" id="139825"/>
    <lineage>
        <taxon>Eukaryota</taxon>
        <taxon>Fungi</taxon>
        <taxon>Dikarya</taxon>
        <taxon>Basidiomycota</taxon>
        <taxon>Agaricomycotina</taxon>
        <taxon>Agaricomycetes</taxon>
        <taxon>Polyporales</taxon>
        <taxon>Sparassidaceae</taxon>
        <taxon>Sparassis</taxon>
    </lineage>
</organism>
<proteinExistence type="predicted"/>
<dbReference type="RefSeq" id="XP_027608263.1">
    <property type="nucleotide sequence ID" value="XM_027752462.1"/>
</dbReference>
<sequence>MTGRMFNLSKRSHERKASLPFILPMTSERQTGSVRSMWSGCYTKRYTRVALCAVAGLALYAFFRSLDGVAEVEEFIEDAVESHLFPPLYTEYHQRELQLPQHNPDLTYPEGREGKYLWTPNHVHASGWGNAMQELLLNSFLAYNSGRSYVFDNYTWNRDGSDYTSYNGRLIPSRIPLSALIQGPAAGGPFPRGDKAPRSVAKEYWDLVCPHPTIVSSDEITYAVDPEASAQTLMDKWVEKLTSMEDRCIEIDKKSGQMFSIWVFGSTRILDIWPTFSKSPIVTEFRWAPLIERAVNVNRHVFSPLTGLEPYLPSWFTRTDDPYAPLSGLLVLHIRRGDFEDHCMHLADWGSRWNGFNSFPELPDKFEPLRGEGGNASEAMKQLYMRRCFPSIQQIVQRVEEVRQTKVARGLRNIYIMTNGAKLWVNDLKTALRDTGHFKTVTSSRDLRLNWEQKYVAQSVDMLIGQRAQVLIGNGFSSLTSNIVMLRMANNNIPPDSNRLW</sequence>
<evidence type="ECO:0000313" key="5">
    <source>
        <dbReference type="Proteomes" id="UP000287166"/>
    </source>
</evidence>
<keyword evidence="3" id="KW-0119">Carbohydrate metabolism</keyword>
<dbReference type="AlphaFoldDB" id="A0A401G5B6"/>
<dbReference type="GeneID" id="38774267"/>
<evidence type="ECO:0000256" key="1">
    <source>
        <dbReference type="ARBA" id="ARBA00022679"/>
    </source>
</evidence>
<name>A0A401G5B6_9APHY</name>
<dbReference type="GO" id="GO:0016740">
    <property type="term" value="F:transferase activity"/>
    <property type="evidence" value="ECO:0007669"/>
    <property type="project" value="UniProtKB-KW"/>
</dbReference>
<keyword evidence="1" id="KW-0808">Transferase</keyword>
<dbReference type="STRING" id="139825.A0A401G5B6"/>
<comment type="caution">
    <text evidence="4">The sequence shown here is derived from an EMBL/GenBank/DDBJ whole genome shotgun (WGS) entry which is preliminary data.</text>
</comment>
<dbReference type="Gene3D" id="3.40.50.11350">
    <property type="match status" value="1"/>
</dbReference>
<keyword evidence="2" id="KW-0294">Fucose metabolism</keyword>
<accession>A0A401G5B6</accession>
<dbReference type="EMBL" id="BFAD01000001">
    <property type="protein sequence ID" value="GBE77350.1"/>
    <property type="molecule type" value="Genomic_DNA"/>
</dbReference>
<dbReference type="OrthoDB" id="2559662at2759"/>
<dbReference type="Pfam" id="PF10250">
    <property type="entry name" value="O-FucT"/>
    <property type="match status" value="1"/>
</dbReference>
<protein>
    <submittedName>
        <fullName evidence="4">Uncharacterized protein</fullName>
    </submittedName>
</protein>
<reference evidence="4 5" key="1">
    <citation type="journal article" date="2018" name="Sci. Rep.">
        <title>Genome sequence of the cauliflower mushroom Sparassis crispa (Hanabiratake) and its association with beneficial usage.</title>
        <authorList>
            <person name="Kiyama R."/>
            <person name="Furutani Y."/>
            <person name="Kawaguchi K."/>
            <person name="Nakanishi T."/>
        </authorList>
    </citation>
    <scope>NUCLEOTIDE SEQUENCE [LARGE SCALE GENOMIC DNA]</scope>
</reference>
<keyword evidence="5" id="KW-1185">Reference proteome</keyword>
<gene>
    <name evidence="4" type="ORF">SCP_0102230</name>
</gene>
<dbReference type="GO" id="GO:0006004">
    <property type="term" value="P:fucose metabolic process"/>
    <property type="evidence" value="ECO:0007669"/>
    <property type="project" value="UniProtKB-KW"/>
</dbReference>